<comment type="similarity">
    <text evidence="1">Belongs to the peptidase M24B family.</text>
</comment>
<dbReference type="InterPro" id="IPR033740">
    <property type="entry name" value="Pept_M24B"/>
</dbReference>
<proteinExistence type="inferred from homology"/>
<protein>
    <recommendedName>
        <fullName evidence="8">Xaa-Pro aminopeptidase</fullName>
    </recommendedName>
</protein>
<feature type="domain" description="Peptidase M24" evidence="4">
    <location>
        <begin position="310"/>
        <end position="528"/>
    </location>
</feature>
<dbReference type="InterPro" id="IPR032416">
    <property type="entry name" value="Peptidase_M24_C"/>
</dbReference>
<keyword evidence="2" id="KW-0479">Metal-binding</keyword>
<dbReference type="InterPro" id="IPR029149">
    <property type="entry name" value="Creatin/AminoP/Spt16_N"/>
</dbReference>
<dbReference type="Pfam" id="PF01321">
    <property type="entry name" value="Creatinase_N"/>
    <property type="match status" value="1"/>
</dbReference>
<evidence type="ECO:0000313" key="7">
    <source>
        <dbReference type="EMBL" id="MPM42264.1"/>
    </source>
</evidence>
<dbReference type="FunFam" id="3.40.350.10:FF:000003">
    <property type="entry name" value="Xaa-pro aminopeptidase P"/>
    <property type="match status" value="1"/>
</dbReference>
<dbReference type="Pfam" id="PF00557">
    <property type="entry name" value="Peptidase_M24"/>
    <property type="match status" value="1"/>
</dbReference>
<evidence type="ECO:0000259" key="6">
    <source>
        <dbReference type="Pfam" id="PF16188"/>
    </source>
</evidence>
<dbReference type="Gene3D" id="3.40.350.10">
    <property type="entry name" value="Creatinase/prolidase N-terminal domain"/>
    <property type="match status" value="2"/>
</dbReference>
<comment type="caution">
    <text evidence="7">The sequence shown here is derived from an EMBL/GenBank/DDBJ whole genome shotgun (WGS) entry which is preliminary data.</text>
</comment>
<dbReference type="GO" id="GO:0070006">
    <property type="term" value="F:metalloaminopeptidase activity"/>
    <property type="evidence" value="ECO:0007669"/>
    <property type="project" value="InterPro"/>
</dbReference>
<dbReference type="SUPFAM" id="SSF55920">
    <property type="entry name" value="Creatinase/aminopeptidase"/>
    <property type="match status" value="1"/>
</dbReference>
<dbReference type="InterPro" id="IPR000587">
    <property type="entry name" value="Creatinase_N"/>
</dbReference>
<gene>
    <name evidence="7" type="ORF">SDC9_88929</name>
</gene>
<evidence type="ECO:0000256" key="1">
    <source>
        <dbReference type="ARBA" id="ARBA00008766"/>
    </source>
</evidence>
<dbReference type="PANTHER" id="PTHR43763">
    <property type="entry name" value="XAA-PRO AMINOPEPTIDASE 1"/>
    <property type="match status" value="1"/>
</dbReference>
<dbReference type="GO" id="GO:0046872">
    <property type="term" value="F:metal ion binding"/>
    <property type="evidence" value="ECO:0007669"/>
    <property type="project" value="UniProtKB-KW"/>
</dbReference>
<accession>A0A644ZXG0</accession>
<evidence type="ECO:0000256" key="2">
    <source>
        <dbReference type="ARBA" id="ARBA00022723"/>
    </source>
</evidence>
<dbReference type="Pfam" id="PF16188">
    <property type="entry name" value="Peptidase_M24_C"/>
    <property type="match status" value="1"/>
</dbReference>
<name>A0A644ZXG0_9ZZZZ</name>
<evidence type="ECO:0000259" key="4">
    <source>
        <dbReference type="Pfam" id="PF00557"/>
    </source>
</evidence>
<keyword evidence="3" id="KW-0378">Hydrolase</keyword>
<dbReference type="PANTHER" id="PTHR43763:SF6">
    <property type="entry name" value="XAA-PRO AMINOPEPTIDASE 1"/>
    <property type="match status" value="1"/>
</dbReference>
<feature type="domain" description="Peptidase M24 C-terminal" evidence="6">
    <location>
        <begin position="537"/>
        <end position="597"/>
    </location>
</feature>
<feature type="domain" description="Creatinase N-terminal" evidence="5">
    <location>
        <begin position="6"/>
        <end position="134"/>
    </location>
</feature>
<organism evidence="7">
    <name type="scientific">bioreactor metagenome</name>
    <dbReference type="NCBI Taxonomy" id="1076179"/>
    <lineage>
        <taxon>unclassified sequences</taxon>
        <taxon>metagenomes</taxon>
        <taxon>ecological metagenomes</taxon>
    </lineage>
</organism>
<dbReference type="InterPro" id="IPR050422">
    <property type="entry name" value="X-Pro_aminopeptidase_P"/>
</dbReference>
<reference evidence="7" key="1">
    <citation type="submission" date="2019-08" db="EMBL/GenBank/DDBJ databases">
        <authorList>
            <person name="Kucharzyk K."/>
            <person name="Murdoch R.W."/>
            <person name="Higgins S."/>
            <person name="Loffler F."/>
        </authorList>
    </citation>
    <scope>NUCLEOTIDE SEQUENCE</scope>
</reference>
<dbReference type="InterPro" id="IPR036005">
    <property type="entry name" value="Creatinase/aminopeptidase-like"/>
</dbReference>
<evidence type="ECO:0008006" key="8">
    <source>
        <dbReference type="Google" id="ProtNLM"/>
    </source>
</evidence>
<dbReference type="GO" id="GO:0005737">
    <property type="term" value="C:cytoplasm"/>
    <property type="evidence" value="ECO:0007669"/>
    <property type="project" value="UniProtKB-ARBA"/>
</dbReference>
<evidence type="ECO:0000256" key="3">
    <source>
        <dbReference type="ARBA" id="ARBA00022801"/>
    </source>
</evidence>
<dbReference type="Pfam" id="PF16189">
    <property type="entry name" value="Creatinase_N_2"/>
    <property type="match status" value="1"/>
</dbReference>
<dbReference type="FunFam" id="3.90.230.10:FF:000009">
    <property type="entry name" value="xaa-Pro aminopeptidase 2"/>
    <property type="match status" value="1"/>
</dbReference>
<dbReference type="AlphaFoldDB" id="A0A644ZXG0"/>
<sequence>MSIASRISALRKIMEDRNIDAYIIPSADNHQSEYVGEHFKSRQFISGFKGSAGTVVVTEEKAGLWTDGRYFIQAEKELSGSGIDLFKMGEEGVPTVNEFVIENIDTDGKLGFDGRLIAAGEGLELKEELEKKNVIIKYDEDLVDSIWEDRHALSEEKACALDVKYAGESFQSKINRIRNVMRENNATTHVVTTLDEVAWIFNIRGNDVSYTPVVLAYAVITLDKAYLFIDEKKLDHVVKSEFNQCNIEIRPYNDVYDFIKGLDDKEVIMLDPERVNYSLYNNISESIKKVEIENPAVLMKAMKNETELKNIENAYIKDGIACTKFMYWLKTNVGKIEISELSASEKLLQLRKEQEGFVDLSFETIAGYKEHAAMMHYAATEESDYEIKAEHMFLVDSGGHYLEGTTDVTRTYILGEISEELKTHYTAVARGMINLSMAKFLYGCRGYNLDILARGPMWDIGIDYKCGTGHGVGYMLSVHEGPSGFRWYIVPAKHETTPFEEGMVITNEPGIYVEGSHGIRIENQLVVKRLEKNINGQFMAFDAITMCPIDLDGINPSLMNEREKAYLNAYHKNVYETISPYLNEDERNWLKDYTREI</sequence>
<dbReference type="EMBL" id="VSSQ01009666">
    <property type="protein sequence ID" value="MPM42264.1"/>
    <property type="molecule type" value="Genomic_DNA"/>
</dbReference>
<dbReference type="CDD" id="cd01085">
    <property type="entry name" value="APP"/>
    <property type="match status" value="1"/>
</dbReference>
<dbReference type="Gene3D" id="3.90.230.10">
    <property type="entry name" value="Creatinase/methionine aminopeptidase superfamily"/>
    <property type="match status" value="1"/>
</dbReference>
<dbReference type="InterPro" id="IPR000994">
    <property type="entry name" value="Pept_M24"/>
</dbReference>
<evidence type="ECO:0000259" key="5">
    <source>
        <dbReference type="Pfam" id="PF01321"/>
    </source>
</evidence>
<dbReference type="SUPFAM" id="SSF53092">
    <property type="entry name" value="Creatinase/prolidase N-terminal domain"/>
    <property type="match status" value="2"/>
</dbReference>